<dbReference type="InParanoid" id="A0A4R6QPY3"/>
<protein>
    <submittedName>
        <fullName evidence="4">Putative secreted protein with PEP-CTERM sorting signal</fullName>
    </submittedName>
</protein>
<accession>A0A4R6QPY3</accession>
<dbReference type="GO" id="GO:0004252">
    <property type="term" value="F:serine-type endopeptidase activity"/>
    <property type="evidence" value="ECO:0007669"/>
    <property type="project" value="InterPro"/>
</dbReference>
<dbReference type="InterPro" id="IPR009003">
    <property type="entry name" value="Peptidase_S1_PA"/>
</dbReference>
<proteinExistence type="predicted"/>
<gene>
    <name evidence="4" type="ORF">DES47_102508</name>
</gene>
<dbReference type="AlphaFoldDB" id="A0A4R6QPY3"/>
<dbReference type="EMBL" id="SNXS01000002">
    <property type="protein sequence ID" value="TDP72763.1"/>
    <property type="molecule type" value="Genomic_DNA"/>
</dbReference>
<evidence type="ECO:0000313" key="4">
    <source>
        <dbReference type="EMBL" id="TDP72763.1"/>
    </source>
</evidence>
<feature type="domain" description="Ice-binding protein C-terminal" evidence="3">
    <location>
        <begin position="247"/>
        <end position="268"/>
    </location>
</feature>
<dbReference type="InterPro" id="IPR001254">
    <property type="entry name" value="Trypsin_dom"/>
</dbReference>
<dbReference type="RefSeq" id="WP_133700207.1">
    <property type="nucleotide sequence ID" value="NZ_SNXS01000002.1"/>
</dbReference>
<dbReference type="Proteomes" id="UP000295361">
    <property type="component" value="Unassembled WGS sequence"/>
</dbReference>
<dbReference type="GO" id="GO:0006508">
    <property type="term" value="P:proteolysis"/>
    <property type="evidence" value="ECO:0007669"/>
    <property type="project" value="InterPro"/>
</dbReference>
<comment type="caution">
    <text evidence="4">The sequence shown here is derived from an EMBL/GenBank/DDBJ whole genome shotgun (WGS) entry which is preliminary data.</text>
</comment>
<evidence type="ECO:0000256" key="1">
    <source>
        <dbReference type="SAM" id="SignalP"/>
    </source>
</evidence>
<organism evidence="4 5">
    <name type="scientific">Roseateles toxinivorans</name>
    <dbReference type="NCBI Taxonomy" id="270368"/>
    <lineage>
        <taxon>Bacteria</taxon>
        <taxon>Pseudomonadati</taxon>
        <taxon>Pseudomonadota</taxon>
        <taxon>Betaproteobacteria</taxon>
        <taxon>Burkholderiales</taxon>
        <taxon>Sphaerotilaceae</taxon>
        <taxon>Roseateles</taxon>
    </lineage>
</organism>
<reference evidence="4 5" key="1">
    <citation type="submission" date="2019-03" db="EMBL/GenBank/DDBJ databases">
        <title>Genomic Encyclopedia of Type Strains, Phase IV (KMG-IV): sequencing the most valuable type-strain genomes for metagenomic binning, comparative biology and taxonomic classification.</title>
        <authorList>
            <person name="Goeker M."/>
        </authorList>
    </citation>
    <scope>NUCLEOTIDE SEQUENCE [LARGE SCALE GENOMIC DNA]</scope>
    <source>
        <strain evidence="4 5">DSM 16998</strain>
    </source>
</reference>
<keyword evidence="1" id="KW-0732">Signal</keyword>
<evidence type="ECO:0000313" key="5">
    <source>
        <dbReference type="Proteomes" id="UP000295361"/>
    </source>
</evidence>
<feature type="chain" id="PRO_5020459303" evidence="1">
    <location>
        <begin position="24"/>
        <end position="272"/>
    </location>
</feature>
<dbReference type="OrthoDB" id="267336at2"/>
<dbReference type="Pfam" id="PF00089">
    <property type="entry name" value="Trypsin"/>
    <property type="match status" value="1"/>
</dbReference>
<dbReference type="InterPro" id="IPR043504">
    <property type="entry name" value="Peptidase_S1_PA_chymotrypsin"/>
</dbReference>
<dbReference type="InterPro" id="IPR013424">
    <property type="entry name" value="Ice-binding_C"/>
</dbReference>
<dbReference type="Gene3D" id="2.40.10.10">
    <property type="entry name" value="Trypsin-like serine proteases"/>
    <property type="match status" value="1"/>
</dbReference>
<evidence type="ECO:0000259" key="3">
    <source>
        <dbReference type="Pfam" id="PF07589"/>
    </source>
</evidence>
<evidence type="ECO:0000259" key="2">
    <source>
        <dbReference type="Pfam" id="PF00089"/>
    </source>
</evidence>
<name>A0A4R6QPY3_9BURK</name>
<sequence>MRIKPIPQGLLILLLASTGSAQAIVGGIDTSAFGQVSNGVQIAPNWVVTARHVGLGLGDTFSNGYGSSPVAARYNMGGGAFPLNDLALVRLADSINAPVLNLNASALGAGSSYDIAATIVTGRNQVPRGYAWSSVREFMPTYDEDDAGPMPPLDVNWLVTYLDGFGAPYVQGGDSGGALFLGQIDHADANSLLWGIASAQLYDEDANQQAINYRSGFVQLASYRNWIDSTMSTDLADGQMASWMISSVPEPAPQALLALGLLALAWRRHRLR</sequence>
<feature type="domain" description="Peptidase S1" evidence="2">
    <location>
        <begin position="32"/>
        <end position="227"/>
    </location>
</feature>
<dbReference type="SUPFAM" id="SSF50494">
    <property type="entry name" value="Trypsin-like serine proteases"/>
    <property type="match status" value="1"/>
</dbReference>
<dbReference type="Pfam" id="PF07589">
    <property type="entry name" value="PEP-CTERM"/>
    <property type="match status" value="1"/>
</dbReference>
<keyword evidence="5" id="KW-1185">Reference proteome</keyword>
<feature type="signal peptide" evidence="1">
    <location>
        <begin position="1"/>
        <end position="23"/>
    </location>
</feature>